<feature type="transmembrane region" description="Helical" evidence="2">
    <location>
        <begin position="1600"/>
        <end position="1616"/>
    </location>
</feature>
<feature type="transmembrane region" description="Helical" evidence="2">
    <location>
        <begin position="960"/>
        <end position="983"/>
    </location>
</feature>
<dbReference type="STRING" id="1278073.MYSTI_07025"/>
<evidence type="ECO:0000256" key="2">
    <source>
        <dbReference type="SAM" id="Phobius"/>
    </source>
</evidence>
<feature type="region of interest" description="Disordered" evidence="1">
    <location>
        <begin position="184"/>
        <end position="213"/>
    </location>
</feature>
<organism evidence="3 4">
    <name type="scientific">Myxococcus stipitatus (strain DSM 14675 / JCM 12634 / Mx s8)</name>
    <dbReference type="NCBI Taxonomy" id="1278073"/>
    <lineage>
        <taxon>Bacteria</taxon>
        <taxon>Pseudomonadati</taxon>
        <taxon>Myxococcota</taxon>
        <taxon>Myxococcia</taxon>
        <taxon>Myxococcales</taxon>
        <taxon>Cystobacterineae</taxon>
        <taxon>Myxococcaceae</taxon>
        <taxon>Myxococcus</taxon>
    </lineage>
</organism>
<feature type="transmembrane region" description="Helical" evidence="2">
    <location>
        <begin position="779"/>
        <end position="795"/>
    </location>
</feature>
<feature type="transmembrane region" description="Helical" evidence="2">
    <location>
        <begin position="1754"/>
        <end position="1773"/>
    </location>
</feature>
<feature type="transmembrane region" description="Helical" evidence="2">
    <location>
        <begin position="1731"/>
        <end position="1748"/>
    </location>
</feature>
<feature type="transmembrane region" description="Helical" evidence="2">
    <location>
        <begin position="827"/>
        <end position="844"/>
    </location>
</feature>
<feature type="transmembrane region" description="Helical" evidence="2">
    <location>
        <begin position="1540"/>
        <end position="1558"/>
    </location>
</feature>
<feature type="transmembrane region" description="Helical" evidence="2">
    <location>
        <begin position="1651"/>
        <end position="1668"/>
    </location>
</feature>
<feature type="transmembrane region" description="Helical" evidence="2">
    <location>
        <begin position="1778"/>
        <end position="1798"/>
    </location>
</feature>
<feature type="transmembrane region" description="Helical" evidence="2">
    <location>
        <begin position="1804"/>
        <end position="1825"/>
    </location>
</feature>
<feature type="transmembrane region" description="Helical" evidence="2">
    <location>
        <begin position="1458"/>
        <end position="1479"/>
    </location>
</feature>
<feature type="transmembrane region" description="Helical" evidence="2">
    <location>
        <begin position="571"/>
        <end position="591"/>
    </location>
</feature>
<dbReference type="HOGENOM" id="CLU_236996_0_0_7"/>
<accession>L7UL96</accession>
<feature type="transmembrane region" description="Helical" evidence="2">
    <location>
        <begin position="304"/>
        <end position="324"/>
    </location>
</feature>
<feature type="compositionally biased region" description="Basic and acidic residues" evidence="1">
    <location>
        <begin position="184"/>
        <end position="195"/>
    </location>
</feature>
<feature type="transmembrane region" description="Helical" evidence="2">
    <location>
        <begin position="452"/>
        <end position="469"/>
    </location>
</feature>
<feature type="transmembrane region" description="Helical" evidence="2">
    <location>
        <begin position="756"/>
        <end position="773"/>
    </location>
</feature>
<dbReference type="EMBL" id="CP004025">
    <property type="protein sequence ID" value="AGC48297.1"/>
    <property type="molecule type" value="Genomic_DNA"/>
</dbReference>
<reference evidence="3 4" key="1">
    <citation type="journal article" date="2013" name="Genome Announc.">
        <title>Complete genome sequence of Myxococcus stipitatus strain DSM 14675, a fruiting myxobacterium.</title>
        <authorList>
            <person name="Huntley S."/>
            <person name="Kneip S."/>
            <person name="Treuner-Lange A."/>
            <person name="Sogaard-Andersen L."/>
        </authorList>
    </citation>
    <scope>NUCLEOTIDE SEQUENCE [LARGE SCALE GENOMIC DNA]</scope>
    <source>
        <strain evidence="4">DSM 14675 / JCM 12634 / Mx s8</strain>
    </source>
</reference>
<proteinExistence type="predicted"/>
<dbReference type="PATRIC" id="fig|1278073.3.peg.7134"/>
<sequence>MYCPECRQERLGASSHCALCGTAMSARTRLEVETELAHVHFLLAEMSRWEPSEVPPHVRRFLSERYERQARILLSVLAESKSHAPAVPWEHAAVAPATPEVPEAVVREESPVAHEATAREELPAASVEAVALPHEHPAVVLAETPLEQAAASEVPAVGAAAEVASGVSREEAAHEAARYLGSEAHARSEEREPDASAHPLPENPLEPLFEAPPPPSHASARLVEKVSTWSRVWKPFLAETLWWFIGAILILSSTLYLVFESWAGISSNTRSLIVFGMTAGVSAGFSLMGRYLAKREALRDSGNILGLIGSASAPLVGIALGPIGLGEASLLEGVGLALRIPLLFVWALGAAWLVRKPADAFDAPSRPFVQLGLISTTLMMGLAPLAAKLGEVAPWLNVLPCVLFFLLSRKSVDEPREGGTLVFALGAPLYLLMAYAVRLHVALGGEGASPGWSLYAPLVAFLLACALRFRTLPPEKAVDPLALWVASLQLMCLLTTVGARGPMFFVTAAIITWTMVSLARGGLNRLPWVYPAYAASYFAYATMGQLVPGPVKALIASFKASMGYATDVKLPVQYGAVTALPFILAGVVFAVSRLWRGERTGNAREVALAEVLFRSTAVASVLFSFYGMAGPDSRPALWCVLGLSLVCLFTGLLVERFYLTLVGAFLAPLVPLLAFHGLLGSVSAFISGVLALVLAGVCTVCTARTRKVLAPVTLVVGSLGFFMGLSATLNFMSIPGMVLCGASALIVAWTLRSEFVMAYAAWLVALLVPKVMFQASETAGVFSLVLVALGLAVSSERSPLLRKLGLPAVFFALCGFVGGIVEQVDGLGVAVLVAAASVAWASRLLPRVRPLAVVIAAFALLPDVPSLSVQWGGLMLPGMSLGLFILWGLGSSVAAARWGRSASTTTAALVTWVFPLVAVKATSASWESLFLTGVALAVLFTARALPAGLSLAVSALYATAGLYTVGPVALLGLAAVFALLAVAEEIPAVLRIGAGGRRFAWVATVSSGLVLLFAVLRWDDAHPAWMVSGAMVLPLLWTRANRLPYLAALSGPYVFVGLLAVGGASPAWLYVWPLVALAVARAAEHVPAFSSLLLRSREVSARNALSLGMQVSLACITPLVMLRPWVAPEVLYVLAGALALMPGPRPSLRVCGAALLLIFVPEARPVVTGLLLVLALAEHHAPSAVWAFFRSPPDVQFRWGTVLTALVIAALPVVDEPSPWRLAGIAGVLTMAAFLLSRRWLFVPAVWALALAMLGQTDTHAFLEWRPEAGLALVGVALGAAVLSALCQVGAVQRTLDAVASRLTPGLDGTWSEPLWVGGAGTLALLLLGRLVESGPGVLEPAVALGALVTSLMLMVARERWMANVATGLLAAALVATVPLPWVPVVVSGAGLVLCVGGMVLDARGVRVGAALHHGGWVLALLSLAALRDLEHVGTPLCFLLGLGSAWTVVWRRPSREVVGWLASLVSLHGALMHLGAVYSSGRGSAFILPYFGAASAVLATLALFLASVKWRRIVGLGFTVIALAEVFAGLSALGAHDDALREALVVSAAFVGLLFALVRRAVREQDEVAAYLSQAVLALGYLSVRLLGMGAEPGTGDTLAALVGGALFTGLYLLVQREGSGLTVFRGPALWGAFLFPLAGLLSAPWHEPLTVAALLVGHAAHFAALASHPSRRGVASIASVAAFNLALLLVWHATGEGEPQFYVIPAGLSLLALLRVFRTGLESDAYAQLRGVAVTLIYVAGAWKPLMFNDSLAMLLCVVLCLVGVGFGIALRIRSYVYLGTAFMVTCIAANLVRFGMRDHRIAAASFFVLGLLVIGSMVMFTAHRAALLQRYARVRDLLSTWEG</sequence>
<evidence type="ECO:0000313" key="4">
    <source>
        <dbReference type="Proteomes" id="UP000011131"/>
    </source>
</evidence>
<protein>
    <submittedName>
        <fullName evidence="3">Uncharacterized protein</fullName>
    </submittedName>
</protein>
<feature type="transmembrane region" description="Helical" evidence="2">
    <location>
        <begin position="1628"/>
        <end position="1645"/>
    </location>
</feature>
<feature type="transmembrane region" description="Helical" evidence="2">
    <location>
        <begin position="481"/>
        <end position="498"/>
    </location>
</feature>
<evidence type="ECO:0000313" key="3">
    <source>
        <dbReference type="EMBL" id="AGC48297.1"/>
    </source>
</evidence>
<feature type="transmembrane region" description="Helical" evidence="2">
    <location>
        <begin position="804"/>
        <end position="821"/>
    </location>
</feature>
<feature type="transmembrane region" description="Helical" evidence="2">
    <location>
        <begin position="336"/>
        <end position="355"/>
    </location>
</feature>
<feature type="transmembrane region" description="Helical" evidence="2">
    <location>
        <begin position="1197"/>
        <end position="1214"/>
    </location>
</feature>
<feature type="transmembrane region" description="Helical" evidence="2">
    <location>
        <begin position="1433"/>
        <end position="1451"/>
    </location>
</feature>
<feature type="transmembrane region" description="Helical" evidence="2">
    <location>
        <begin position="635"/>
        <end position="654"/>
    </location>
</feature>
<feature type="transmembrane region" description="Helical" evidence="2">
    <location>
        <begin position="999"/>
        <end position="1016"/>
    </location>
</feature>
<feature type="transmembrane region" description="Helical" evidence="2">
    <location>
        <begin position="1382"/>
        <end position="1401"/>
    </location>
</feature>
<feature type="transmembrane region" description="Helical" evidence="2">
    <location>
        <begin position="1361"/>
        <end position="1376"/>
    </location>
</feature>
<keyword evidence="2" id="KW-1133">Transmembrane helix</keyword>
<feature type="transmembrane region" description="Helical" evidence="2">
    <location>
        <begin position="684"/>
        <end position="701"/>
    </location>
</feature>
<feature type="transmembrane region" description="Helical" evidence="2">
    <location>
        <begin position="1675"/>
        <end position="1695"/>
    </location>
</feature>
<feature type="transmembrane region" description="Helical" evidence="2">
    <location>
        <begin position="1408"/>
        <end position="1427"/>
    </location>
</feature>
<feature type="transmembrane region" description="Helical" evidence="2">
    <location>
        <begin position="241"/>
        <end position="259"/>
    </location>
</feature>
<feature type="transmembrane region" description="Helical" evidence="2">
    <location>
        <begin position="907"/>
        <end position="940"/>
    </location>
</feature>
<feature type="transmembrane region" description="Helical" evidence="2">
    <location>
        <begin position="1153"/>
        <end position="1177"/>
    </location>
</feature>
<dbReference type="RefSeq" id="WP_015352551.1">
    <property type="nucleotide sequence ID" value="NC_020126.1"/>
</dbReference>
<dbReference type="Proteomes" id="UP000011131">
    <property type="component" value="Chromosome"/>
</dbReference>
<feature type="transmembrane region" description="Helical" evidence="2">
    <location>
        <begin position="708"/>
        <end position="725"/>
    </location>
</feature>
<feature type="transmembrane region" description="Helical" evidence="2">
    <location>
        <begin position="271"/>
        <end position="292"/>
    </location>
</feature>
<feature type="transmembrane region" description="Helical" evidence="2">
    <location>
        <begin position="392"/>
        <end position="408"/>
    </location>
</feature>
<feature type="transmembrane region" description="Helical" evidence="2">
    <location>
        <begin position="1701"/>
        <end position="1719"/>
    </location>
</feature>
<gene>
    <name evidence="3" type="ordered locus">MYSTI_07025</name>
</gene>
<feature type="compositionally biased region" description="Low complexity" evidence="1">
    <location>
        <begin position="199"/>
        <end position="209"/>
    </location>
</feature>
<keyword evidence="4" id="KW-1185">Reference proteome</keyword>
<feature type="transmembrane region" description="Helical" evidence="2">
    <location>
        <begin position="420"/>
        <end position="440"/>
    </location>
</feature>
<keyword evidence="2" id="KW-0472">Membrane</keyword>
<feature type="transmembrane region" description="Helical" evidence="2">
    <location>
        <begin position="504"/>
        <end position="523"/>
    </location>
</feature>
<feature type="transmembrane region" description="Helical" evidence="2">
    <location>
        <begin position="1022"/>
        <end position="1038"/>
    </location>
</feature>
<feature type="transmembrane region" description="Helical" evidence="2">
    <location>
        <begin position="1270"/>
        <end position="1292"/>
    </location>
</feature>
<dbReference type="KEGG" id="msd:MYSTI_07025"/>
<feature type="transmembrane region" description="Helical" evidence="2">
    <location>
        <begin position="367"/>
        <end position="386"/>
    </location>
</feature>
<evidence type="ECO:0000256" key="1">
    <source>
        <dbReference type="SAM" id="MobiDB-lite"/>
    </source>
</evidence>
<keyword evidence="2" id="KW-0812">Transmembrane</keyword>
<feature type="transmembrane region" description="Helical" evidence="2">
    <location>
        <begin position="1485"/>
        <end position="1507"/>
    </location>
</feature>
<feature type="transmembrane region" description="Helical" evidence="2">
    <location>
        <begin position="1045"/>
        <end position="1064"/>
    </location>
</feature>
<dbReference type="eggNOG" id="COG4223">
    <property type="taxonomic scope" value="Bacteria"/>
</dbReference>
<feature type="transmembrane region" description="Helical" evidence="2">
    <location>
        <begin position="1514"/>
        <end position="1534"/>
    </location>
</feature>
<feature type="transmembrane region" description="Helical" evidence="2">
    <location>
        <begin position="1570"/>
        <end position="1588"/>
    </location>
</feature>
<feature type="transmembrane region" description="Helical" evidence="2">
    <location>
        <begin position="530"/>
        <end position="551"/>
    </location>
</feature>
<feature type="transmembrane region" description="Helical" evidence="2">
    <location>
        <begin position="1226"/>
        <end position="1250"/>
    </location>
</feature>
<feature type="transmembrane region" description="Helical" evidence="2">
    <location>
        <begin position="874"/>
        <end position="895"/>
    </location>
</feature>
<name>L7UL96_MYXSD</name>